<dbReference type="AlphaFoldDB" id="A0A098G6G7"/>
<dbReference type="STRING" id="1212491.LFA_2674"/>
<sequence length="94" mass="10733">MSRESWALIKQHKSFNVHVYRRGLLMIIISLILSCIISLLMFYLYLHQPERDFYATSGITPPIKLQPLSAPNESSTALLPPDPPTDDVQRVIPQ</sequence>
<keyword evidence="2" id="KW-0812">Transmembrane</keyword>
<dbReference type="NCBIfam" id="NF038227">
    <property type="entry name" value="IcmM_DotJ_IVB"/>
    <property type="match status" value="1"/>
</dbReference>
<dbReference type="OrthoDB" id="5653490at2"/>
<dbReference type="PROSITE" id="PS51257">
    <property type="entry name" value="PROKAR_LIPOPROTEIN"/>
    <property type="match status" value="1"/>
</dbReference>
<reference evidence="4" key="1">
    <citation type="submission" date="2014-09" db="EMBL/GenBank/DDBJ databases">
        <authorList>
            <person name="Gomez-Valero L."/>
        </authorList>
    </citation>
    <scope>NUCLEOTIDE SEQUENCE [LARGE SCALE GENOMIC DNA]</scope>
    <source>
        <strain evidence="4">ATCC700992</strain>
    </source>
</reference>
<dbReference type="Pfam" id="PF11393">
    <property type="entry name" value="T4BSS_DotI_IcmL"/>
    <property type="match status" value="1"/>
</dbReference>
<dbReference type="HOGENOM" id="CLU_2382566_0_0_6"/>
<name>A0A098G6G7_9GAMM</name>
<dbReference type="EMBL" id="LN614827">
    <property type="protein sequence ID" value="CEG58042.1"/>
    <property type="molecule type" value="Genomic_DNA"/>
</dbReference>
<dbReference type="RefSeq" id="WP_045096439.1">
    <property type="nucleotide sequence ID" value="NZ_LN614827.1"/>
</dbReference>
<keyword evidence="2" id="KW-0472">Membrane</keyword>
<accession>A0A098G6G7</accession>
<evidence type="ECO:0000313" key="3">
    <source>
        <dbReference type="EMBL" id="CEG58042.1"/>
    </source>
</evidence>
<evidence type="ECO:0000256" key="1">
    <source>
        <dbReference type="SAM" id="MobiDB-lite"/>
    </source>
</evidence>
<dbReference type="InterPro" id="IPR021055">
    <property type="entry name" value="T4BSS_IcmL/DotI"/>
</dbReference>
<dbReference type="KEGG" id="lfa:LFA_2674"/>
<organism evidence="3 4">
    <name type="scientific">Legionella fallonii LLAP-10</name>
    <dbReference type="NCBI Taxonomy" id="1212491"/>
    <lineage>
        <taxon>Bacteria</taxon>
        <taxon>Pseudomonadati</taxon>
        <taxon>Pseudomonadota</taxon>
        <taxon>Gammaproteobacteria</taxon>
        <taxon>Legionellales</taxon>
        <taxon>Legionellaceae</taxon>
        <taxon>Legionella</taxon>
    </lineage>
</organism>
<feature type="transmembrane region" description="Helical" evidence="2">
    <location>
        <begin position="24"/>
        <end position="46"/>
    </location>
</feature>
<keyword evidence="4" id="KW-1185">Reference proteome</keyword>
<dbReference type="Proteomes" id="UP000032430">
    <property type="component" value="Chromosome I"/>
</dbReference>
<evidence type="ECO:0000313" key="4">
    <source>
        <dbReference type="Proteomes" id="UP000032430"/>
    </source>
</evidence>
<protein>
    <submittedName>
        <fullName evidence="3">Component of the Dot/Icm secretion system. Predicted inner membrane protein</fullName>
    </submittedName>
</protein>
<feature type="region of interest" description="Disordered" evidence="1">
    <location>
        <begin position="67"/>
        <end position="94"/>
    </location>
</feature>
<keyword evidence="2" id="KW-1133">Transmembrane helix</keyword>
<gene>
    <name evidence="3" type="primary">dotJ</name>
    <name evidence="3" type="synonym">icmM</name>
    <name evidence="3" type="ORF">LFA_2674</name>
</gene>
<evidence type="ECO:0000256" key="2">
    <source>
        <dbReference type="SAM" id="Phobius"/>
    </source>
</evidence>
<proteinExistence type="predicted"/>